<dbReference type="PANTHER" id="PTHR46193">
    <property type="entry name" value="6-PHOSPHOGLUCONATE PHOSPHATASE"/>
    <property type="match status" value="1"/>
</dbReference>
<dbReference type="InterPro" id="IPR010976">
    <property type="entry name" value="B-phosphoglucomutase_hydrolase"/>
</dbReference>
<name>A0ABZ0ZX98_9ACTN</name>
<dbReference type="RefSeq" id="WP_322454508.1">
    <property type="nucleotide sequence ID" value="NZ_CP141059.1"/>
</dbReference>
<evidence type="ECO:0000256" key="5">
    <source>
        <dbReference type="ARBA" id="ARBA00022842"/>
    </source>
</evidence>
<keyword evidence="12" id="KW-1185">Reference proteome</keyword>
<keyword evidence="7" id="KW-0119">Carbohydrate metabolism</keyword>
<dbReference type="SFLD" id="SFLDG01129">
    <property type="entry name" value="C1.5:_HAD__Beta-PGM__Phosphata"/>
    <property type="match status" value="1"/>
</dbReference>
<comment type="similarity">
    <text evidence="2">Belongs to the HAD-like hydrolase superfamily. CbbY/CbbZ/Gph/YieH family.</text>
</comment>
<organism evidence="11 12">
    <name type="scientific">Nocardioides bizhenqiangii</name>
    <dbReference type="NCBI Taxonomy" id="3095076"/>
    <lineage>
        <taxon>Bacteria</taxon>
        <taxon>Bacillati</taxon>
        <taxon>Actinomycetota</taxon>
        <taxon>Actinomycetes</taxon>
        <taxon>Propionibacteriales</taxon>
        <taxon>Nocardioidaceae</taxon>
        <taxon>Nocardioides</taxon>
    </lineage>
</organism>
<evidence type="ECO:0000313" key="12">
    <source>
        <dbReference type="Proteomes" id="UP001327225"/>
    </source>
</evidence>
<dbReference type="InterPro" id="IPR023214">
    <property type="entry name" value="HAD_sf"/>
</dbReference>
<keyword evidence="5" id="KW-0460">Magnesium</keyword>
<keyword evidence="6" id="KW-0413">Isomerase</keyword>
<evidence type="ECO:0000256" key="2">
    <source>
        <dbReference type="ARBA" id="ARBA00006171"/>
    </source>
</evidence>
<dbReference type="Gene3D" id="3.40.50.1000">
    <property type="entry name" value="HAD superfamily/HAD-like"/>
    <property type="match status" value="1"/>
</dbReference>
<evidence type="ECO:0000256" key="3">
    <source>
        <dbReference type="ARBA" id="ARBA00022553"/>
    </source>
</evidence>
<dbReference type="EC" id="5.4.2.6" evidence="9"/>
<dbReference type="InterPro" id="IPR036412">
    <property type="entry name" value="HAD-like_sf"/>
</dbReference>
<evidence type="ECO:0000256" key="6">
    <source>
        <dbReference type="ARBA" id="ARBA00023235"/>
    </source>
</evidence>
<dbReference type="EMBL" id="CP141059">
    <property type="protein sequence ID" value="WQQ28833.1"/>
    <property type="molecule type" value="Genomic_DNA"/>
</dbReference>
<comment type="catalytic activity">
    <reaction evidence="8">
        <text>beta-D-glucose 1-phosphate = beta-D-glucose 6-phosphate</text>
        <dbReference type="Rhea" id="RHEA:20113"/>
        <dbReference type="ChEBI" id="CHEBI:57684"/>
        <dbReference type="ChEBI" id="CHEBI:58247"/>
        <dbReference type="EC" id="5.4.2.6"/>
    </reaction>
</comment>
<dbReference type="NCBIfam" id="TIGR02009">
    <property type="entry name" value="PGMB-YQAB-SF"/>
    <property type="match status" value="1"/>
</dbReference>
<evidence type="ECO:0000313" key="11">
    <source>
        <dbReference type="EMBL" id="WQQ28833.1"/>
    </source>
</evidence>
<protein>
    <recommendedName>
        <fullName evidence="10">Beta-phosphoglucomutase</fullName>
        <ecNumber evidence="9">5.4.2.6</ecNumber>
    </recommendedName>
</protein>
<dbReference type="Proteomes" id="UP001327225">
    <property type="component" value="Chromosome"/>
</dbReference>
<keyword evidence="11" id="KW-0378">Hydrolase</keyword>
<dbReference type="Pfam" id="PF00702">
    <property type="entry name" value="Hydrolase"/>
    <property type="match status" value="1"/>
</dbReference>
<dbReference type="SFLD" id="SFLDS00003">
    <property type="entry name" value="Haloacid_Dehalogenase"/>
    <property type="match status" value="1"/>
</dbReference>
<dbReference type="NCBIfam" id="TIGR01509">
    <property type="entry name" value="HAD-SF-IA-v3"/>
    <property type="match status" value="1"/>
</dbReference>
<accession>A0ABZ0ZX98</accession>
<dbReference type="InterPro" id="IPR023198">
    <property type="entry name" value="PGP-like_dom2"/>
</dbReference>
<keyword evidence="4" id="KW-0479">Metal-binding</keyword>
<dbReference type="GO" id="GO:0016787">
    <property type="term" value="F:hydrolase activity"/>
    <property type="evidence" value="ECO:0007669"/>
    <property type="project" value="UniProtKB-KW"/>
</dbReference>
<dbReference type="SUPFAM" id="SSF56784">
    <property type="entry name" value="HAD-like"/>
    <property type="match status" value="1"/>
</dbReference>
<gene>
    <name evidence="11" type="ORF">SHK19_21475</name>
</gene>
<dbReference type="Gene3D" id="1.10.150.240">
    <property type="entry name" value="Putative phosphatase, domain 2"/>
    <property type="match status" value="1"/>
</dbReference>
<evidence type="ECO:0000256" key="8">
    <source>
        <dbReference type="ARBA" id="ARBA00044926"/>
    </source>
</evidence>
<reference evidence="12" key="1">
    <citation type="submission" date="2023-12" db="EMBL/GenBank/DDBJ databases">
        <title>Novel species in genus Nocardioides.</title>
        <authorList>
            <person name="Zhou H."/>
        </authorList>
    </citation>
    <scope>NUCLEOTIDE SEQUENCE [LARGE SCALE GENOMIC DNA]</scope>
    <source>
        <strain evidence="12">HM61</strain>
    </source>
</reference>
<dbReference type="PANTHER" id="PTHR46193:SF18">
    <property type="entry name" value="HEXITOL PHOSPHATASE B"/>
    <property type="match status" value="1"/>
</dbReference>
<evidence type="ECO:0000256" key="1">
    <source>
        <dbReference type="ARBA" id="ARBA00001946"/>
    </source>
</evidence>
<dbReference type="InterPro" id="IPR006439">
    <property type="entry name" value="HAD-SF_hydro_IA"/>
</dbReference>
<proteinExistence type="inferred from homology"/>
<comment type="cofactor">
    <cofactor evidence="1">
        <name>Mg(2+)</name>
        <dbReference type="ChEBI" id="CHEBI:18420"/>
    </cofactor>
</comment>
<keyword evidence="3" id="KW-0597">Phosphoprotein</keyword>
<evidence type="ECO:0000256" key="4">
    <source>
        <dbReference type="ARBA" id="ARBA00022723"/>
    </source>
</evidence>
<dbReference type="InterPro" id="IPR051600">
    <property type="entry name" value="Beta-PGM-like"/>
</dbReference>
<sequence>MLPVAEVDWDQYDAALFDLDGVVTPTAEVHMRAWAAMFNDFLAGVQGQPPYTDQDYYDYVDGKPRYDGVRTFLLARGITLPEGDPSDPPEAETVAGLGNRKNEYFNRVLTEQGVQAYPGSVRLLDVLRERGLPMAIVSSSRNAPAVLDAAGVTDYFGTVMHGGVAAERRLAGKPAPDTFLAAAADLGATAERAVVLEDAISGVQAGAAGDFALVVGVDRGAGPAALTEAGADVVVADLAELLPDDQEEVVE</sequence>
<evidence type="ECO:0000256" key="10">
    <source>
        <dbReference type="ARBA" id="ARBA00044991"/>
    </source>
</evidence>
<evidence type="ECO:0000256" key="7">
    <source>
        <dbReference type="ARBA" id="ARBA00023277"/>
    </source>
</evidence>
<evidence type="ECO:0000256" key="9">
    <source>
        <dbReference type="ARBA" id="ARBA00044968"/>
    </source>
</evidence>